<keyword evidence="2" id="KW-0472">Membrane</keyword>
<feature type="transmembrane region" description="Helical" evidence="2">
    <location>
        <begin position="51"/>
        <end position="76"/>
    </location>
</feature>
<dbReference type="Proteomes" id="UP000320421">
    <property type="component" value="Chromosome"/>
</dbReference>
<keyword evidence="2" id="KW-0812">Transmembrane</keyword>
<dbReference type="AlphaFoldDB" id="A0A517PS41"/>
<protein>
    <submittedName>
        <fullName evidence="3">F0F1-ATPase subunit (ATPase_gene1)</fullName>
    </submittedName>
</protein>
<gene>
    <name evidence="3" type="ORF">HG66A1_39990</name>
</gene>
<organism evidence="3 4">
    <name type="scientific">Gimesia chilikensis</name>
    <dbReference type="NCBI Taxonomy" id="2605989"/>
    <lineage>
        <taxon>Bacteria</taxon>
        <taxon>Pseudomonadati</taxon>
        <taxon>Planctomycetota</taxon>
        <taxon>Planctomycetia</taxon>
        <taxon>Planctomycetales</taxon>
        <taxon>Planctomycetaceae</taxon>
        <taxon>Gimesia</taxon>
    </lineage>
</organism>
<feature type="region of interest" description="Disordered" evidence="1">
    <location>
        <begin position="1"/>
        <end position="23"/>
    </location>
</feature>
<keyword evidence="2" id="KW-1133">Transmembrane helix</keyword>
<dbReference type="Pfam" id="PF09527">
    <property type="entry name" value="ATPase_gene1"/>
    <property type="match status" value="1"/>
</dbReference>
<dbReference type="EMBL" id="CP036266">
    <property type="protein sequence ID" value="QDT22192.1"/>
    <property type="molecule type" value="Genomic_DNA"/>
</dbReference>
<accession>A0A517PS41</accession>
<dbReference type="InterPro" id="IPR032820">
    <property type="entry name" value="ATPase_put"/>
</dbReference>
<evidence type="ECO:0000256" key="1">
    <source>
        <dbReference type="SAM" id="MobiDB-lite"/>
    </source>
</evidence>
<dbReference type="NCBIfam" id="TIGR02230">
    <property type="entry name" value="ATPase_gene1"/>
    <property type="match status" value="1"/>
</dbReference>
<name>A0A517PS41_9PLAN</name>
<keyword evidence="4" id="KW-1185">Reference proteome</keyword>
<evidence type="ECO:0000256" key="2">
    <source>
        <dbReference type="SAM" id="Phobius"/>
    </source>
</evidence>
<dbReference type="InterPro" id="IPR011744">
    <property type="entry name" value="ATPase_gene1"/>
</dbReference>
<proteinExistence type="predicted"/>
<sequence>MSELPPEQENGSEIPGNQGHPLHLHNRSQIEKRIASQETRKLKAREEKHHTIWFGLGMFGLIGWSVAIPAVIGALAGMWIDSRWPSRYSWSLMLLIGGITLGCFNAWKWLHKEGNVDR</sequence>
<feature type="transmembrane region" description="Helical" evidence="2">
    <location>
        <begin position="88"/>
        <end position="110"/>
    </location>
</feature>
<dbReference type="RefSeq" id="WP_197996685.1">
    <property type="nucleotide sequence ID" value="NZ_CP036266.1"/>
</dbReference>
<evidence type="ECO:0000313" key="4">
    <source>
        <dbReference type="Proteomes" id="UP000320421"/>
    </source>
</evidence>
<reference evidence="3 4" key="1">
    <citation type="submission" date="2019-02" db="EMBL/GenBank/DDBJ databases">
        <title>Deep-cultivation of Planctomycetes and their phenomic and genomic characterization uncovers novel biology.</title>
        <authorList>
            <person name="Wiegand S."/>
            <person name="Jogler M."/>
            <person name="Boedeker C."/>
            <person name="Pinto D."/>
            <person name="Vollmers J."/>
            <person name="Rivas-Marin E."/>
            <person name="Kohn T."/>
            <person name="Peeters S.H."/>
            <person name="Heuer A."/>
            <person name="Rast P."/>
            <person name="Oberbeckmann S."/>
            <person name="Bunk B."/>
            <person name="Jeske O."/>
            <person name="Meyerdierks A."/>
            <person name="Storesund J.E."/>
            <person name="Kallscheuer N."/>
            <person name="Luecker S."/>
            <person name="Lage O.M."/>
            <person name="Pohl T."/>
            <person name="Merkel B.J."/>
            <person name="Hornburger P."/>
            <person name="Mueller R.-W."/>
            <person name="Bruemmer F."/>
            <person name="Labrenz M."/>
            <person name="Spormann A.M."/>
            <person name="Op den Camp H."/>
            <person name="Overmann J."/>
            <person name="Amann R."/>
            <person name="Jetten M.S.M."/>
            <person name="Mascher T."/>
            <person name="Medema M.H."/>
            <person name="Devos D.P."/>
            <person name="Kaster A.-K."/>
            <person name="Ovreas L."/>
            <person name="Rohde M."/>
            <person name="Galperin M.Y."/>
            <person name="Jogler C."/>
        </authorList>
    </citation>
    <scope>NUCLEOTIDE SEQUENCE [LARGE SCALE GENOMIC DNA]</scope>
    <source>
        <strain evidence="3 4">HG66A1</strain>
    </source>
</reference>
<evidence type="ECO:0000313" key="3">
    <source>
        <dbReference type="EMBL" id="QDT22192.1"/>
    </source>
</evidence>